<dbReference type="InterPro" id="IPR002104">
    <property type="entry name" value="Integrase_catalytic"/>
</dbReference>
<keyword evidence="2" id="KW-0238">DNA-binding</keyword>
<dbReference type="Proteomes" id="UP000468388">
    <property type="component" value="Unassembled WGS sequence"/>
</dbReference>
<dbReference type="Gene3D" id="1.10.150.130">
    <property type="match status" value="1"/>
</dbReference>
<dbReference type="EMBL" id="WRXO01000001">
    <property type="protein sequence ID" value="MVT39393.1"/>
    <property type="molecule type" value="Genomic_DNA"/>
</dbReference>
<dbReference type="PROSITE" id="PS51898">
    <property type="entry name" value="TYR_RECOMBINASE"/>
    <property type="match status" value="1"/>
</dbReference>
<evidence type="ECO:0000259" key="4">
    <source>
        <dbReference type="PROSITE" id="PS51898"/>
    </source>
</evidence>
<dbReference type="Pfam" id="PF13102">
    <property type="entry name" value="Phage_int_SAM_5"/>
    <property type="match status" value="1"/>
</dbReference>
<feature type="domain" description="Tyr recombinase" evidence="4">
    <location>
        <begin position="180"/>
        <end position="354"/>
    </location>
</feature>
<dbReference type="PANTHER" id="PTHR30349">
    <property type="entry name" value="PHAGE INTEGRASE-RELATED"/>
    <property type="match status" value="1"/>
</dbReference>
<gene>
    <name evidence="5" type="ORF">GO495_02240</name>
</gene>
<sequence length="364" mass="41897">MNIGEKLNKKGDKIHFFYDLGRRPGQRPSTGIFIYARPNGQEQKNFNKEALKILETKKSQLTIEQQAIGTSIIPTHKFKANFIEYFEEYIKLNKREGNRHLTCCLTKFKEFIKSDFISPVDITENFCKRFRRYLLDKLTGETPANYYARFKWVIKAASRDSYFRINPTEDIPAVSNPSVSLKEHLEAEEYIALLNTPCFNQQVKLAFLFSCYTGLRWVDVKKMEWKDIQGGVLITRIIQKKTGKPVTLTLHPIALAILEEIKRLSLGKFGASSKAFNLPTANGCNKVLNEWVKPAKICKHITWSCARLSFSILLKDQNVDDVTIAYLMGHTTTRQVQQTYKRHKPKDQSAAISHLPYSDITSFV</sequence>
<dbReference type="InterPro" id="IPR025269">
    <property type="entry name" value="SAM-like_dom"/>
</dbReference>
<comment type="similarity">
    <text evidence="1">Belongs to the 'phage' integrase family.</text>
</comment>
<protein>
    <submittedName>
        <fullName evidence="5">Tyrosine-type recombinase/integrase</fullName>
    </submittedName>
</protein>
<evidence type="ECO:0000256" key="2">
    <source>
        <dbReference type="ARBA" id="ARBA00023125"/>
    </source>
</evidence>
<dbReference type="PANTHER" id="PTHR30349:SF64">
    <property type="entry name" value="PROPHAGE INTEGRASE INTD-RELATED"/>
    <property type="match status" value="1"/>
</dbReference>
<dbReference type="SUPFAM" id="SSF56349">
    <property type="entry name" value="DNA breaking-rejoining enzymes"/>
    <property type="match status" value="1"/>
</dbReference>
<dbReference type="InterPro" id="IPR013762">
    <property type="entry name" value="Integrase-like_cat_sf"/>
</dbReference>
<dbReference type="InterPro" id="IPR010998">
    <property type="entry name" value="Integrase_recombinase_N"/>
</dbReference>
<dbReference type="Pfam" id="PF00589">
    <property type="entry name" value="Phage_integrase"/>
    <property type="match status" value="1"/>
</dbReference>
<dbReference type="GO" id="GO:0006310">
    <property type="term" value="P:DNA recombination"/>
    <property type="evidence" value="ECO:0007669"/>
    <property type="project" value="UniProtKB-KW"/>
</dbReference>
<evidence type="ECO:0000313" key="5">
    <source>
        <dbReference type="EMBL" id="MVT39393.1"/>
    </source>
</evidence>
<dbReference type="InterPro" id="IPR050090">
    <property type="entry name" value="Tyrosine_recombinase_XerCD"/>
</dbReference>
<comment type="caution">
    <text evidence="5">The sequence shown here is derived from an EMBL/GenBank/DDBJ whole genome shotgun (WGS) entry which is preliminary data.</text>
</comment>
<dbReference type="AlphaFoldDB" id="A0A6N8J2X5"/>
<keyword evidence="6" id="KW-1185">Reference proteome</keyword>
<keyword evidence="3" id="KW-0233">DNA recombination</keyword>
<dbReference type="Gene3D" id="1.10.443.10">
    <property type="entry name" value="Intergrase catalytic core"/>
    <property type="match status" value="1"/>
</dbReference>
<dbReference type="RefSeq" id="WP_157298071.1">
    <property type="nucleotide sequence ID" value="NZ_BAAAZB010000005.1"/>
</dbReference>
<dbReference type="CDD" id="cd01185">
    <property type="entry name" value="INTN1_C_like"/>
    <property type="match status" value="1"/>
</dbReference>
<organism evidence="5 6">
    <name type="scientific">Chitinophaga oryziterrae</name>
    <dbReference type="NCBI Taxonomy" id="1031224"/>
    <lineage>
        <taxon>Bacteria</taxon>
        <taxon>Pseudomonadati</taxon>
        <taxon>Bacteroidota</taxon>
        <taxon>Chitinophagia</taxon>
        <taxon>Chitinophagales</taxon>
        <taxon>Chitinophagaceae</taxon>
        <taxon>Chitinophaga</taxon>
    </lineage>
</organism>
<evidence type="ECO:0000256" key="3">
    <source>
        <dbReference type="ARBA" id="ARBA00023172"/>
    </source>
</evidence>
<dbReference type="GO" id="GO:0003677">
    <property type="term" value="F:DNA binding"/>
    <property type="evidence" value="ECO:0007669"/>
    <property type="project" value="UniProtKB-KW"/>
</dbReference>
<reference evidence="5 6" key="1">
    <citation type="submission" date="2019-12" db="EMBL/GenBank/DDBJ databases">
        <title>The draft genomic sequence of strain Chitinophaga oryziterrae JCM 16595.</title>
        <authorList>
            <person name="Zhang X."/>
        </authorList>
    </citation>
    <scope>NUCLEOTIDE SEQUENCE [LARGE SCALE GENOMIC DNA]</scope>
    <source>
        <strain evidence="5 6">JCM 16595</strain>
    </source>
</reference>
<proteinExistence type="inferred from homology"/>
<name>A0A6N8J2X5_9BACT</name>
<dbReference type="OrthoDB" id="9806835at2"/>
<dbReference type="GO" id="GO:0015074">
    <property type="term" value="P:DNA integration"/>
    <property type="evidence" value="ECO:0007669"/>
    <property type="project" value="InterPro"/>
</dbReference>
<evidence type="ECO:0000313" key="6">
    <source>
        <dbReference type="Proteomes" id="UP000468388"/>
    </source>
</evidence>
<dbReference type="InterPro" id="IPR011010">
    <property type="entry name" value="DNA_brk_join_enz"/>
</dbReference>
<evidence type="ECO:0000256" key="1">
    <source>
        <dbReference type="ARBA" id="ARBA00008857"/>
    </source>
</evidence>
<accession>A0A6N8J2X5</accession>